<evidence type="ECO:0000313" key="1">
    <source>
        <dbReference type="EMBL" id="AIY85321.1"/>
    </source>
</evidence>
<protein>
    <submittedName>
        <fullName evidence="1">Uncharacterized protein</fullName>
    </submittedName>
</protein>
<dbReference type="Proteomes" id="UP000030635">
    <property type="component" value="Plasmid pCBJ"/>
</dbReference>
<sequence length="156" mass="18230">MNEFDISLDDLDILDNFILKEEEGCTFDSIPDLIHKDKDNIEVNVIEEVKAVSKPILDIREINGKPSLVLIIDNKVEVINCTDIALEKLYCKDNYNDNFSKDKTLSNKHCDLCGKRLQKRTVDFIERHMHKAEGTKHEGKYYCYTCQRKYFNSSIY</sequence>
<keyword evidence="1" id="KW-0614">Plasmid</keyword>
<proteinExistence type="predicted"/>
<organism evidence="1 2">
    <name type="scientific">Clostridium baratii str. Sullivan</name>
    <dbReference type="NCBI Taxonomy" id="1415775"/>
    <lineage>
        <taxon>Bacteria</taxon>
        <taxon>Bacillati</taxon>
        <taxon>Bacillota</taxon>
        <taxon>Clostridia</taxon>
        <taxon>Eubacteriales</taxon>
        <taxon>Clostridiaceae</taxon>
        <taxon>Clostridium</taxon>
    </lineage>
</organism>
<dbReference type="AlphaFoldDB" id="A0A0A7G2W9"/>
<dbReference type="RefSeq" id="WP_040113840.1">
    <property type="nucleotide sequence ID" value="NZ_CP006906.1"/>
</dbReference>
<dbReference type="KEGG" id="cbv:U729_3265"/>
<accession>A0A0A7G2W9</accession>
<geneLocation type="plasmid" evidence="1 2">
    <name>pCBJ</name>
</geneLocation>
<evidence type="ECO:0000313" key="2">
    <source>
        <dbReference type="Proteomes" id="UP000030635"/>
    </source>
</evidence>
<reference evidence="1 2" key="1">
    <citation type="journal article" date="2015" name="Infect. Genet. Evol.">
        <title>Genomic sequences of six botulinum neurotoxin-producing strains representing three clostridial species illustrate the mobility and diversity of botulinum neurotoxin genes.</title>
        <authorList>
            <person name="Smith T.J."/>
            <person name="Hill K.K."/>
            <person name="Xie G."/>
            <person name="Foley B.T."/>
            <person name="Williamson C.H."/>
            <person name="Foster J.T."/>
            <person name="Johnson S.L."/>
            <person name="Chertkov O."/>
            <person name="Teshima H."/>
            <person name="Gibbons H.S."/>
            <person name="Johnsky L.A."/>
            <person name="Karavis M.A."/>
            <person name="Smith L.A."/>
        </authorList>
    </citation>
    <scope>NUCLEOTIDE SEQUENCE [LARGE SCALE GENOMIC DNA]</scope>
    <source>
        <strain evidence="1">Sullivan</strain>
        <plasmid evidence="2">Plasmid pCBJ</plasmid>
    </source>
</reference>
<gene>
    <name evidence="1" type="ORF">U729_3265</name>
</gene>
<dbReference type="HOGENOM" id="CLU_1683474_0_0_9"/>
<keyword evidence="2" id="KW-1185">Reference proteome</keyword>
<name>A0A0A7G2W9_9CLOT</name>
<dbReference type="EMBL" id="CP006906">
    <property type="protein sequence ID" value="AIY85321.1"/>
    <property type="molecule type" value="Genomic_DNA"/>
</dbReference>